<dbReference type="Proteomes" id="UP000663828">
    <property type="component" value="Unassembled WGS sequence"/>
</dbReference>
<evidence type="ECO:0000313" key="1">
    <source>
        <dbReference type="EMBL" id="CAF0813626.1"/>
    </source>
</evidence>
<reference evidence="2" key="1">
    <citation type="submission" date="2021-02" db="EMBL/GenBank/DDBJ databases">
        <authorList>
            <person name="Nowell W R."/>
        </authorList>
    </citation>
    <scope>NUCLEOTIDE SEQUENCE</scope>
</reference>
<keyword evidence="3" id="KW-1185">Reference proteome</keyword>
<dbReference type="AlphaFoldDB" id="A0A815A8W0"/>
<dbReference type="EMBL" id="CAJNOJ010000015">
    <property type="protein sequence ID" value="CAF0813626.1"/>
    <property type="molecule type" value="Genomic_DNA"/>
</dbReference>
<dbReference type="OrthoDB" id="9981746at2759"/>
<dbReference type="Proteomes" id="UP000663852">
    <property type="component" value="Unassembled WGS sequence"/>
</dbReference>
<evidence type="ECO:0000313" key="2">
    <source>
        <dbReference type="EMBL" id="CAF1254231.1"/>
    </source>
</evidence>
<accession>A0A815A8W0</accession>
<protein>
    <submittedName>
        <fullName evidence="2">Uncharacterized protein</fullName>
    </submittedName>
</protein>
<proteinExistence type="predicted"/>
<organism evidence="2 3">
    <name type="scientific">Adineta ricciae</name>
    <name type="common">Rotifer</name>
    <dbReference type="NCBI Taxonomy" id="249248"/>
    <lineage>
        <taxon>Eukaryota</taxon>
        <taxon>Metazoa</taxon>
        <taxon>Spiralia</taxon>
        <taxon>Gnathifera</taxon>
        <taxon>Rotifera</taxon>
        <taxon>Eurotatoria</taxon>
        <taxon>Bdelloidea</taxon>
        <taxon>Adinetida</taxon>
        <taxon>Adinetidae</taxon>
        <taxon>Adineta</taxon>
    </lineage>
</organism>
<dbReference type="EMBL" id="CAJNOR010002148">
    <property type="protein sequence ID" value="CAF1254231.1"/>
    <property type="molecule type" value="Genomic_DNA"/>
</dbReference>
<comment type="caution">
    <text evidence="2">The sequence shown here is derived from an EMBL/GenBank/DDBJ whole genome shotgun (WGS) entry which is preliminary data.</text>
</comment>
<gene>
    <name evidence="1" type="ORF">EDS130_LOCUS5482</name>
    <name evidence="2" type="ORF">XAT740_LOCUS26425</name>
</gene>
<sequence>MNIDHWLVALPLDDLQRTNYNLCQQKLTSLLNLPLRIDCSPSETLWTNALEQTSLTMNNRNPLRMYWQRNLNELRLFLKPNQTKLDANIIEIHRRKRLPLTRYVKQEVMQSSVAISFAPIPSSTDHFLLLTITGKHCILELQIPSIGNELVFSGTYRKIGEDAQARSVTALFNCSVSIDNDMALLLAEYGLCRVNS</sequence>
<evidence type="ECO:0000313" key="3">
    <source>
        <dbReference type="Proteomes" id="UP000663828"/>
    </source>
</evidence>
<name>A0A815A8W0_ADIRI</name>